<dbReference type="EMBL" id="MFNE01000026">
    <property type="protein sequence ID" value="OGG95135.1"/>
    <property type="molecule type" value="Genomic_DNA"/>
</dbReference>
<reference evidence="1 2" key="1">
    <citation type="journal article" date="2016" name="Nat. Commun.">
        <title>Thousands of microbial genomes shed light on interconnected biogeochemical processes in an aquifer system.</title>
        <authorList>
            <person name="Anantharaman K."/>
            <person name="Brown C.T."/>
            <person name="Hug L.A."/>
            <person name="Sharon I."/>
            <person name="Castelle C.J."/>
            <person name="Probst A.J."/>
            <person name="Thomas B.C."/>
            <person name="Singh A."/>
            <person name="Wilkins M.J."/>
            <person name="Karaoz U."/>
            <person name="Brodie E.L."/>
            <person name="Williams K.H."/>
            <person name="Hubbard S.S."/>
            <person name="Banfield J.F."/>
        </authorList>
    </citation>
    <scope>NUCLEOTIDE SEQUENCE [LARGE SCALE GENOMIC DNA]</scope>
</reference>
<organism evidence="1 2">
    <name type="scientific">Candidatus Lambdaproteobacteria bacterium RIFOXYD2_FULL_50_16</name>
    <dbReference type="NCBI Taxonomy" id="1817772"/>
    <lineage>
        <taxon>Bacteria</taxon>
        <taxon>Pseudomonadati</taxon>
        <taxon>Pseudomonadota</taxon>
        <taxon>Candidatus Lambdaproteobacteria</taxon>
    </lineage>
</organism>
<gene>
    <name evidence="1" type="ORF">A2527_08160</name>
</gene>
<proteinExistence type="predicted"/>
<comment type="caution">
    <text evidence="1">The sequence shown here is derived from an EMBL/GenBank/DDBJ whole genome shotgun (WGS) entry which is preliminary data.</text>
</comment>
<dbReference type="Proteomes" id="UP000178449">
    <property type="component" value="Unassembled WGS sequence"/>
</dbReference>
<dbReference type="STRING" id="1817772.A2527_08160"/>
<name>A0A1F6GAJ6_9PROT</name>
<evidence type="ECO:0000313" key="1">
    <source>
        <dbReference type="EMBL" id="OGG95135.1"/>
    </source>
</evidence>
<accession>A0A1F6GAJ6</accession>
<evidence type="ECO:0000313" key="2">
    <source>
        <dbReference type="Proteomes" id="UP000178449"/>
    </source>
</evidence>
<dbReference type="AlphaFoldDB" id="A0A1F6GAJ6"/>
<protein>
    <submittedName>
        <fullName evidence="1">Uncharacterized protein</fullName>
    </submittedName>
</protein>
<sequence length="68" mass="6710">MAVVGVCLDTKAARAILGPVLAKAPATSGGATGEGKLNASALLPATKAGTNTQVLLPFLPRRKGLNGL</sequence>